<keyword evidence="2" id="KW-1185">Reference proteome</keyword>
<evidence type="ECO:0000313" key="1">
    <source>
        <dbReference type="EMBL" id="GBN64669.1"/>
    </source>
</evidence>
<dbReference type="EMBL" id="BGPR01014317">
    <property type="protein sequence ID" value="GBN64669.1"/>
    <property type="molecule type" value="Genomic_DNA"/>
</dbReference>
<reference evidence="1 2" key="1">
    <citation type="journal article" date="2019" name="Sci. Rep.">
        <title>Orb-weaving spider Araneus ventricosus genome elucidates the spidroin gene catalogue.</title>
        <authorList>
            <person name="Kono N."/>
            <person name="Nakamura H."/>
            <person name="Ohtoshi R."/>
            <person name="Moran D.A.P."/>
            <person name="Shinohara A."/>
            <person name="Yoshida Y."/>
            <person name="Fujiwara M."/>
            <person name="Mori M."/>
            <person name="Tomita M."/>
            <person name="Arakawa K."/>
        </authorList>
    </citation>
    <scope>NUCLEOTIDE SEQUENCE [LARGE SCALE GENOMIC DNA]</scope>
</reference>
<dbReference type="Proteomes" id="UP000499080">
    <property type="component" value="Unassembled WGS sequence"/>
</dbReference>
<accession>A0A4Y2QN88</accession>
<gene>
    <name evidence="1" type="ORF">AVEN_17840_1</name>
</gene>
<organism evidence="1 2">
    <name type="scientific">Araneus ventricosus</name>
    <name type="common">Orbweaver spider</name>
    <name type="synonym">Epeira ventricosa</name>
    <dbReference type="NCBI Taxonomy" id="182803"/>
    <lineage>
        <taxon>Eukaryota</taxon>
        <taxon>Metazoa</taxon>
        <taxon>Ecdysozoa</taxon>
        <taxon>Arthropoda</taxon>
        <taxon>Chelicerata</taxon>
        <taxon>Arachnida</taxon>
        <taxon>Araneae</taxon>
        <taxon>Araneomorphae</taxon>
        <taxon>Entelegynae</taxon>
        <taxon>Araneoidea</taxon>
        <taxon>Araneidae</taxon>
        <taxon>Araneus</taxon>
    </lineage>
</organism>
<protein>
    <submittedName>
        <fullName evidence="1">Uncharacterized protein</fullName>
    </submittedName>
</protein>
<sequence length="106" mass="11830">MCDFSPANVNIRLAWCTSKCLSNILFLTPANISIPQNISVFVDTTVMVRCTEYNQIPTCLVVCQLSPANVNIHAMSLGASKYLPKSFLLPAEMTFTRAYLPFDYTE</sequence>
<name>A0A4Y2QN88_ARAVE</name>
<comment type="caution">
    <text evidence="1">The sequence shown here is derived from an EMBL/GenBank/DDBJ whole genome shotgun (WGS) entry which is preliminary data.</text>
</comment>
<evidence type="ECO:0000313" key="2">
    <source>
        <dbReference type="Proteomes" id="UP000499080"/>
    </source>
</evidence>
<dbReference type="AlphaFoldDB" id="A0A4Y2QN88"/>
<proteinExistence type="predicted"/>